<proteinExistence type="predicted"/>
<evidence type="ECO:0008006" key="4">
    <source>
        <dbReference type="Google" id="ProtNLM"/>
    </source>
</evidence>
<dbReference type="Pfam" id="PF06570">
    <property type="entry name" value="DUF1129"/>
    <property type="match status" value="1"/>
</dbReference>
<feature type="transmembrane region" description="Helical" evidence="1">
    <location>
        <begin position="193"/>
        <end position="214"/>
    </location>
</feature>
<evidence type="ECO:0000313" key="2">
    <source>
        <dbReference type="EMBL" id="KYH15164.1"/>
    </source>
</evidence>
<dbReference type="SUPFAM" id="SSF158560">
    <property type="entry name" value="BH3980-like"/>
    <property type="match status" value="1"/>
</dbReference>
<comment type="caution">
    <text evidence="2">The sequence shown here is derived from an EMBL/GenBank/DDBJ whole genome shotgun (WGS) entry which is preliminary data.</text>
</comment>
<dbReference type="RefSeq" id="WP_061855307.1">
    <property type="nucleotide sequence ID" value="NZ_LUGM01000002.1"/>
</dbReference>
<dbReference type="InterPro" id="IPR009214">
    <property type="entry name" value="DUF1129"/>
</dbReference>
<protein>
    <recommendedName>
        <fullName evidence="4">DUF1129 domain-containing protein</fullName>
    </recommendedName>
</protein>
<sequence length="227" mass="26809">MKSTDKLTRENNVKSLRLNNTDREIFENYMTYVRADLSVNPHDSEKMLNRILKQLLNAEELGIHAMDFFDHDPKSHAKRELKALPNETIINIFKYIVEHFILFVGIFCFLKGFIGFFIGAKNIYLYTFPIILIIGIFIVFLFIWMIFKTIQMQCFSRSQLSWLITYFVIIVLICTLFYVFFMPQSYLSFGPHIFIGNWTFIIISLIIIPISLYIDHHYSNKNADTTL</sequence>
<name>A0A151A6V0_9STAP</name>
<gene>
    <name evidence="2" type="ORF">A0131_10340</name>
</gene>
<keyword evidence="1" id="KW-0812">Transmembrane</keyword>
<feature type="transmembrane region" description="Helical" evidence="1">
    <location>
        <begin position="124"/>
        <end position="147"/>
    </location>
</feature>
<keyword evidence="1" id="KW-0472">Membrane</keyword>
<evidence type="ECO:0000256" key="1">
    <source>
        <dbReference type="SAM" id="Phobius"/>
    </source>
</evidence>
<keyword evidence="1" id="KW-1133">Transmembrane helix</keyword>
<dbReference type="Proteomes" id="UP000075418">
    <property type="component" value="Unassembled WGS sequence"/>
</dbReference>
<dbReference type="EMBL" id="LUGM01000002">
    <property type="protein sequence ID" value="KYH15164.1"/>
    <property type="molecule type" value="Genomic_DNA"/>
</dbReference>
<dbReference type="AlphaFoldDB" id="A0A151A6V0"/>
<feature type="transmembrane region" description="Helical" evidence="1">
    <location>
        <begin position="100"/>
        <end position="118"/>
    </location>
</feature>
<reference evidence="2 3" key="1">
    <citation type="submission" date="2016-02" db="EMBL/GenBank/DDBJ databases">
        <title>Draft genome sequence of hydrocarbon degrading Staphylococcus saprophyticus Strain CNV2, isolated from crude-oil contaminated soil from Noonmati Oil Refinery, Guwahati, Assam, India.</title>
        <authorList>
            <person name="Mukherjee A."/>
            <person name="Chettri B."/>
            <person name="Langpoklakpam J."/>
            <person name="Singh A.K."/>
            <person name="Chattopadhyay D.J."/>
        </authorList>
    </citation>
    <scope>NUCLEOTIDE SEQUENCE [LARGE SCALE GENOMIC DNA]</scope>
    <source>
        <strain evidence="2 3">CNV2</strain>
    </source>
</reference>
<accession>A0A151A6V0</accession>
<organism evidence="2 3">
    <name type="scientific">Staphylococcus kloosii</name>
    <dbReference type="NCBI Taxonomy" id="29384"/>
    <lineage>
        <taxon>Bacteria</taxon>
        <taxon>Bacillati</taxon>
        <taxon>Bacillota</taxon>
        <taxon>Bacilli</taxon>
        <taxon>Bacillales</taxon>
        <taxon>Staphylococcaceae</taxon>
        <taxon>Staphylococcus</taxon>
    </lineage>
</organism>
<evidence type="ECO:0000313" key="3">
    <source>
        <dbReference type="Proteomes" id="UP000075418"/>
    </source>
</evidence>
<feature type="transmembrane region" description="Helical" evidence="1">
    <location>
        <begin position="159"/>
        <end position="181"/>
    </location>
</feature>